<gene>
    <name evidence="5" type="ORF">ENP73_07155</name>
</gene>
<dbReference type="GO" id="GO:0020037">
    <property type="term" value="F:heme binding"/>
    <property type="evidence" value="ECO:0007669"/>
    <property type="project" value="InterPro"/>
</dbReference>
<dbReference type="Gene3D" id="1.10.630.10">
    <property type="entry name" value="Cytochrome P450"/>
    <property type="match status" value="1"/>
</dbReference>
<dbReference type="Pfam" id="PF00067">
    <property type="entry name" value="p450"/>
    <property type="match status" value="2"/>
</dbReference>
<reference evidence="5" key="1">
    <citation type="journal article" date="2020" name="mSystems">
        <title>Genome- and Community-Level Interaction Insights into Carbon Utilization and Element Cycling Functions of Hydrothermarchaeota in Hydrothermal Sediment.</title>
        <authorList>
            <person name="Zhou Z."/>
            <person name="Liu Y."/>
            <person name="Xu W."/>
            <person name="Pan J."/>
            <person name="Luo Z.H."/>
            <person name="Li M."/>
        </authorList>
    </citation>
    <scope>NUCLEOTIDE SEQUENCE [LARGE SCALE GENOMIC DNA]</scope>
    <source>
        <strain evidence="5">SpSt-246</strain>
    </source>
</reference>
<dbReference type="InterPro" id="IPR002401">
    <property type="entry name" value="Cyt_P450_E_grp-I"/>
</dbReference>
<dbReference type="InterPro" id="IPR036396">
    <property type="entry name" value="Cyt_P450_sf"/>
</dbReference>
<dbReference type="PRINTS" id="PR00385">
    <property type="entry name" value="P450"/>
</dbReference>
<dbReference type="PANTHER" id="PTHR24305:SF166">
    <property type="entry name" value="CYTOCHROME P450 12A4, MITOCHONDRIAL-RELATED"/>
    <property type="match status" value="1"/>
</dbReference>
<organism evidence="5">
    <name type="scientific">Thermus islandicus</name>
    <dbReference type="NCBI Taxonomy" id="540988"/>
    <lineage>
        <taxon>Bacteria</taxon>
        <taxon>Thermotogati</taxon>
        <taxon>Deinococcota</taxon>
        <taxon>Deinococci</taxon>
        <taxon>Thermales</taxon>
        <taxon>Thermaceae</taxon>
        <taxon>Thermus</taxon>
    </lineage>
</organism>
<proteinExistence type="inferred from homology"/>
<dbReference type="GO" id="GO:0005506">
    <property type="term" value="F:iron ion binding"/>
    <property type="evidence" value="ECO:0007669"/>
    <property type="project" value="InterPro"/>
</dbReference>
<keyword evidence="3 4" id="KW-0349">Heme</keyword>
<evidence type="ECO:0000313" key="5">
    <source>
        <dbReference type="EMBL" id="HEH82741.1"/>
    </source>
</evidence>
<dbReference type="EMBL" id="DSKL01000275">
    <property type="protein sequence ID" value="HEH82741.1"/>
    <property type="molecule type" value="Genomic_DNA"/>
</dbReference>
<dbReference type="InterPro" id="IPR050121">
    <property type="entry name" value="Cytochrome_P450_monoxygenase"/>
</dbReference>
<dbReference type="GO" id="GO:0016705">
    <property type="term" value="F:oxidoreductase activity, acting on paired donors, with incorporation or reduction of molecular oxygen"/>
    <property type="evidence" value="ECO:0007669"/>
    <property type="project" value="InterPro"/>
</dbReference>
<dbReference type="PRINTS" id="PR00463">
    <property type="entry name" value="EP450I"/>
</dbReference>
<dbReference type="SUPFAM" id="SSF48264">
    <property type="entry name" value="Cytochrome P450"/>
    <property type="match status" value="1"/>
</dbReference>
<dbReference type="InterPro" id="IPR017972">
    <property type="entry name" value="Cyt_P450_CS"/>
</dbReference>
<comment type="similarity">
    <text evidence="2 4">Belongs to the cytochrome P450 family.</text>
</comment>
<sequence>MERLSLKGALPHLKRLQEDPLAVLLEWGRAHPRLFLPLPGLPLALVFDPEGVEGVLLAEGPTKATFQYRALARLTGRGLLTDWGPSWKEARKALKDPFLPKAVRTYREALKEEAEAFFAGWGGEERDLDREMLALSLRLLGRALLGEPLSPALARLALLALDRIMARTRSPLAALHLREEARFRKTKALLYREAEALLPYPPLSRLPRRRALSEAVTLLVAGHETLASALAWALLLLSHRPDFQERVAESEEAALAAFQEALRLYPPAWILTRKAEAPFPLGEEVLPRGTTLVLSPYVTHRLSFPEGEAFVPERFLGEKGTPSGRYFPFGLGQRLCLGRDLALLEGPLVLQAFFRRFRLDPLPFPRALAQVTLRPEGGVPARPRPRPRVWA</sequence>
<comment type="caution">
    <text evidence="5">The sequence shown here is derived from an EMBL/GenBank/DDBJ whole genome shotgun (WGS) entry which is preliminary data.</text>
</comment>
<evidence type="ECO:0000256" key="1">
    <source>
        <dbReference type="ARBA" id="ARBA00001971"/>
    </source>
</evidence>
<accession>A0A7C2C4Y1</accession>
<name>A0A7C2C4Y1_9DEIN</name>
<keyword evidence="4" id="KW-0560">Oxidoreductase</keyword>
<dbReference type="AlphaFoldDB" id="A0A7C2C4Y1"/>
<evidence type="ECO:0000256" key="2">
    <source>
        <dbReference type="ARBA" id="ARBA00010617"/>
    </source>
</evidence>
<keyword evidence="3 4" id="KW-0479">Metal-binding</keyword>
<keyword evidence="3 4" id="KW-0408">Iron</keyword>
<keyword evidence="4" id="KW-0503">Monooxygenase</keyword>
<dbReference type="PROSITE" id="PS00086">
    <property type="entry name" value="CYTOCHROME_P450"/>
    <property type="match status" value="1"/>
</dbReference>
<dbReference type="GO" id="GO:0004497">
    <property type="term" value="F:monooxygenase activity"/>
    <property type="evidence" value="ECO:0007669"/>
    <property type="project" value="UniProtKB-KW"/>
</dbReference>
<dbReference type="PANTHER" id="PTHR24305">
    <property type="entry name" value="CYTOCHROME P450"/>
    <property type="match status" value="1"/>
</dbReference>
<dbReference type="InterPro" id="IPR001128">
    <property type="entry name" value="Cyt_P450"/>
</dbReference>
<comment type="cofactor">
    <cofactor evidence="1 3">
        <name>heme</name>
        <dbReference type="ChEBI" id="CHEBI:30413"/>
    </cofactor>
</comment>
<feature type="binding site" description="axial binding residue" evidence="3">
    <location>
        <position position="336"/>
    </location>
    <ligand>
        <name>heme</name>
        <dbReference type="ChEBI" id="CHEBI:30413"/>
    </ligand>
    <ligandPart>
        <name>Fe</name>
        <dbReference type="ChEBI" id="CHEBI:18248"/>
    </ligandPart>
</feature>
<evidence type="ECO:0000256" key="3">
    <source>
        <dbReference type="PIRSR" id="PIRSR602401-1"/>
    </source>
</evidence>
<evidence type="ECO:0000256" key="4">
    <source>
        <dbReference type="RuleBase" id="RU000461"/>
    </source>
</evidence>
<protein>
    <submittedName>
        <fullName evidence="5">Cytochrome P450</fullName>
    </submittedName>
</protein>